<keyword evidence="3" id="KW-1185">Reference proteome</keyword>
<reference evidence="2 3" key="1">
    <citation type="submission" date="2018-08" db="EMBL/GenBank/DDBJ databases">
        <title>Sequencing the genomes of 1000 actinobacteria strains.</title>
        <authorList>
            <person name="Klenk H.-P."/>
        </authorList>
    </citation>
    <scope>NUCLEOTIDE SEQUENCE [LARGE SCALE GENOMIC DNA]</scope>
    <source>
        <strain evidence="2 3">DSM 22891</strain>
    </source>
</reference>
<proteinExistence type="predicted"/>
<dbReference type="InterPro" id="IPR000084">
    <property type="entry name" value="PE-PGRS_N"/>
</dbReference>
<gene>
    <name evidence="2" type="ORF">DFJ64_1399</name>
</gene>
<dbReference type="Pfam" id="PF00934">
    <property type="entry name" value="PE"/>
    <property type="match status" value="1"/>
</dbReference>
<dbReference type="Proteomes" id="UP000256485">
    <property type="component" value="Unassembled WGS sequence"/>
</dbReference>
<comment type="caution">
    <text evidence="2">The sequence shown here is derived from an EMBL/GenBank/DDBJ whole genome shotgun (WGS) entry which is preliminary data.</text>
</comment>
<evidence type="ECO:0000313" key="3">
    <source>
        <dbReference type="Proteomes" id="UP000256485"/>
    </source>
</evidence>
<evidence type="ECO:0000259" key="1">
    <source>
        <dbReference type="Pfam" id="PF00934"/>
    </source>
</evidence>
<dbReference type="OrthoDB" id="3627085at2"/>
<organism evidence="2 3">
    <name type="scientific">Thermasporomyces composti</name>
    <dbReference type="NCBI Taxonomy" id="696763"/>
    <lineage>
        <taxon>Bacteria</taxon>
        <taxon>Bacillati</taxon>
        <taxon>Actinomycetota</taxon>
        <taxon>Actinomycetes</taxon>
        <taxon>Propionibacteriales</taxon>
        <taxon>Nocardioidaceae</taxon>
        <taxon>Thermasporomyces</taxon>
    </lineage>
</organism>
<feature type="domain" description="PE" evidence="1">
    <location>
        <begin position="5"/>
        <end position="95"/>
    </location>
</feature>
<protein>
    <submittedName>
        <fullName evidence="2">Excreted virulence factor EspC (Type VII ESX diderm)</fullName>
    </submittedName>
</protein>
<name>A0A3D9VCW2_THECX</name>
<dbReference type="EMBL" id="QTUC01000001">
    <property type="protein sequence ID" value="REF36004.1"/>
    <property type="molecule type" value="Genomic_DNA"/>
</dbReference>
<dbReference type="Gene3D" id="1.10.287.1060">
    <property type="entry name" value="ESAT-6-like"/>
    <property type="match status" value="1"/>
</dbReference>
<dbReference type="RefSeq" id="WP_115849696.1">
    <property type="nucleotide sequence ID" value="NZ_QTUC01000001.1"/>
</dbReference>
<evidence type="ECO:0000313" key="2">
    <source>
        <dbReference type="EMBL" id="REF36004.1"/>
    </source>
</evidence>
<dbReference type="AlphaFoldDB" id="A0A3D9VCW2"/>
<accession>A0A3D9VCW2</accession>
<sequence>MSKRVSPEEIRASATELEKVADRLDDEFDAFLNRVYDIGPAAGEAEMVGQVVGSGLDEAEVVVIEAVESVVDGLHWFVEALRIMADTYEAAEDQNVQHVEEAWPGD</sequence>